<feature type="transmembrane region" description="Helical" evidence="12">
    <location>
        <begin position="54"/>
        <end position="78"/>
    </location>
</feature>
<evidence type="ECO:0000313" key="13">
    <source>
        <dbReference type="EMBL" id="KGI78553.1"/>
    </source>
</evidence>
<comment type="subcellular location">
    <subcellularLocation>
        <location evidence="2">Cell inner membrane</location>
        <topology evidence="2">Multi-pass membrane protein</topology>
    </subcellularLocation>
</comment>
<dbReference type="OrthoDB" id="9778062at2"/>
<dbReference type="InterPro" id="IPR030922">
    <property type="entry name" value="LptF"/>
</dbReference>
<dbReference type="STRING" id="1543381.LF63_0103575"/>
<evidence type="ECO:0000256" key="4">
    <source>
        <dbReference type="ARBA" id="ARBA00014213"/>
    </source>
</evidence>
<dbReference type="Proteomes" id="UP000029708">
    <property type="component" value="Unassembled WGS sequence"/>
</dbReference>
<name>A0A099CX69_9GAMM</name>
<protein>
    <recommendedName>
        <fullName evidence="4">Lipopolysaccharide export system permease protein LptF</fullName>
    </recommendedName>
</protein>
<dbReference type="RefSeq" id="WP_043099697.1">
    <property type="nucleotide sequence ID" value="NZ_JACHET010000001.1"/>
</dbReference>
<reference evidence="13 15" key="1">
    <citation type="submission" date="2014-09" db="EMBL/GenBank/DDBJ databases">
        <title>Xanthomonadaceae 3.5X direct submission.</title>
        <authorList>
            <person name="Fang T."/>
            <person name="Wang H."/>
        </authorList>
    </citation>
    <scope>NUCLEOTIDE SEQUENCE [LARGE SCALE GENOMIC DNA]</scope>
    <source>
        <strain evidence="13 15">3.5X</strain>
    </source>
</reference>
<keyword evidence="5" id="KW-0813">Transport</keyword>
<dbReference type="EMBL" id="JACHET010000001">
    <property type="protein sequence ID" value="MBB6184171.1"/>
    <property type="molecule type" value="Genomic_DNA"/>
</dbReference>
<evidence type="ECO:0000313" key="14">
    <source>
        <dbReference type="EMBL" id="MBB6184171.1"/>
    </source>
</evidence>
<comment type="function">
    <text evidence="1">Part of the ABC transporter complex LptBFG involved in the translocation of lipopolysaccharide (LPS) from the inner membrane to the outer membrane.</text>
</comment>
<gene>
    <name evidence="14" type="ORF">HNQ86_001516</name>
    <name evidence="13" type="ORF">LF63_0103575</name>
</gene>
<evidence type="ECO:0000256" key="12">
    <source>
        <dbReference type="SAM" id="Phobius"/>
    </source>
</evidence>
<dbReference type="AlphaFoldDB" id="A0A099CX69"/>
<keyword evidence="9 12" id="KW-1133">Transmembrane helix</keyword>
<feature type="transmembrane region" description="Helical" evidence="12">
    <location>
        <begin position="339"/>
        <end position="356"/>
    </location>
</feature>
<comment type="caution">
    <text evidence="13">The sequence shown here is derived from an EMBL/GenBank/DDBJ whole genome shotgun (WGS) entry which is preliminary data.</text>
</comment>
<dbReference type="InterPro" id="IPR005495">
    <property type="entry name" value="LptG/LptF_permease"/>
</dbReference>
<dbReference type="Proteomes" id="UP000560000">
    <property type="component" value="Unassembled WGS sequence"/>
</dbReference>
<dbReference type="GO" id="GO:0015920">
    <property type="term" value="P:lipopolysaccharide transport"/>
    <property type="evidence" value="ECO:0007669"/>
    <property type="project" value="TreeGrafter"/>
</dbReference>
<evidence type="ECO:0000256" key="5">
    <source>
        <dbReference type="ARBA" id="ARBA00022448"/>
    </source>
</evidence>
<keyword evidence="7" id="KW-0997">Cell inner membrane</keyword>
<dbReference type="PANTHER" id="PTHR33529:SF7">
    <property type="entry name" value="LIPOPOLYSACCHARIDE EXPORT SYSTEM PERMEASE PROTEIN LPTF"/>
    <property type="match status" value="1"/>
</dbReference>
<dbReference type="GO" id="GO:0055085">
    <property type="term" value="P:transmembrane transport"/>
    <property type="evidence" value="ECO:0007669"/>
    <property type="project" value="InterPro"/>
</dbReference>
<evidence type="ECO:0000313" key="16">
    <source>
        <dbReference type="Proteomes" id="UP000560000"/>
    </source>
</evidence>
<dbReference type="GO" id="GO:0043190">
    <property type="term" value="C:ATP-binding cassette (ABC) transporter complex"/>
    <property type="evidence" value="ECO:0007669"/>
    <property type="project" value="InterPro"/>
</dbReference>
<accession>A0A099CX69</accession>
<evidence type="ECO:0000313" key="15">
    <source>
        <dbReference type="Proteomes" id="UP000029708"/>
    </source>
</evidence>
<keyword evidence="15" id="KW-1185">Reference proteome</keyword>
<evidence type="ECO:0000256" key="7">
    <source>
        <dbReference type="ARBA" id="ARBA00022519"/>
    </source>
</evidence>
<dbReference type="Pfam" id="PF03739">
    <property type="entry name" value="LptF_LptG"/>
    <property type="match status" value="1"/>
</dbReference>
<proteinExistence type="inferred from homology"/>
<evidence type="ECO:0000256" key="1">
    <source>
        <dbReference type="ARBA" id="ARBA00002265"/>
    </source>
</evidence>
<evidence type="ECO:0000256" key="9">
    <source>
        <dbReference type="ARBA" id="ARBA00022989"/>
    </source>
</evidence>
<reference evidence="14 16" key="2">
    <citation type="submission" date="2020-08" db="EMBL/GenBank/DDBJ databases">
        <title>Genomic Encyclopedia of Type Strains, Phase IV (KMG-IV): sequencing the most valuable type-strain genomes for metagenomic binning, comparative biology and taxonomic classification.</title>
        <authorList>
            <person name="Goeker M."/>
        </authorList>
    </citation>
    <scope>NUCLEOTIDE SEQUENCE [LARGE SCALE GENOMIC DNA]</scope>
    <source>
        <strain evidence="14 16">DSM 107085</strain>
    </source>
</reference>
<evidence type="ECO:0000256" key="3">
    <source>
        <dbReference type="ARBA" id="ARBA00007725"/>
    </source>
</evidence>
<feature type="transmembrane region" description="Helical" evidence="12">
    <location>
        <begin position="105"/>
        <end position="123"/>
    </location>
</feature>
<dbReference type="NCBIfam" id="TIGR04407">
    <property type="entry name" value="LptF_YjgP"/>
    <property type="match status" value="1"/>
</dbReference>
<comment type="similarity">
    <text evidence="3">Belongs to the LptF/LptG family.</text>
</comment>
<dbReference type="EMBL" id="JROI01000008">
    <property type="protein sequence ID" value="KGI78553.1"/>
    <property type="molecule type" value="Genomic_DNA"/>
</dbReference>
<sequence length="370" mass="40469">MLRILDRYFLRELVLSVLATTIVLLVIFTGGTFARVLQQVANGSFPASVMFQVLGLRIVNALPGLLPLSLFLGVLVALGRMWRDSEMHVLAAAGMGPRGLMRPTLMLGIPATILIAVVSLWLGPLSARTADQLVADANRSVIAAGLDAGRFTELPGKGGVIFVAGMNRKGTKLDQVFLASDEAATDTHPARVKLITAKRGELYQGSETHGRYLALLDGWQFQVPLGHENWQRMRYQRNDVALSEVRPQSDDDEDPLSSVGTMDLIASDNVDARAELAWRTAAPATALVLLLLALPLSRQSPREARYGRLLLAVLAYFLYFLLLSLGRALIDRGTVSNSAPMWVLHILVTLGALWMFRRQFSAWRVKGSSA</sequence>
<feature type="transmembrane region" description="Helical" evidence="12">
    <location>
        <begin position="309"/>
        <end position="327"/>
    </location>
</feature>
<keyword evidence="10 12" id="KW-0472">Membrane</keyword>
<dbReference type="PANTHER" id="PTHR33529">
    <property type="entry name" value="SLR0882 PROTEIN-RELATED"/>
    <property type="match status" value="1"/>
</dbReference>
<evidence type="ECO:0000256" key="8">
    <source>
        <dbReference type="ARBA" id="ARBA00022692"/>
    </source>
</evidence>
<feature type="transmembrane region" description="Helical" evidence="12">
    <location>
        <begin position="12"/>
        <end position="34"/>
    </location>
</feature>
<organism evidence="13 15">
    <name type="scientific">Oleiagrimonas soli</name>
    <dbReference type="NCBI Taxonomy" id="1543381"/>
    <lineage>
        <taxon>Bacteria</taxon>
        <taxon>Pseudomonadati</taxon>
        <taxon>Pseudomonadota</taxon>
        <taxon>Gammaproteobacteria</taxon>
        <taxon>Lysobacterales</taxon>
        <taxon>Rhodanobacteraceae</taxon>
        <taxon>Oleiagrimonas</taxon>
    </lineage>
</organism>
<keyword evidence="6" id="KW-1003">Cell membrane</keyword>
<evidence type="ECO:0000256" key="11">
    <source>
        <dbReference type="ARBA" id="ARBA00026081"/>
    </source>
</evidence>
<evidence type="ECO:0000256" key="10">
    <source>
        <dbReference type="ARBA" id="ARBA00023136"/>
    </source>
</evidence>
<keyword evidence="8 12" id="KW-0812">Transmembrane</keyword>
<dbReference type="HOGENOM" id="CLU_028799_0_1_6"/>
<evidence type="ECO:0000256" key="2">
    <source>
        <dbReference type="ARBA" id="ARBA00004429"/>
    </source>
</evidence>
<evidence type="ECO:0000256" key="6">
    <source>
        <dbReference type="ARBA" id="ARBA00022475"/>
    </source>
</evidence>
<comment type="subunit">
    <text evidence="11">Component of the lipopolysaccharide transport and assembly complex. The LptBFG transporter is composed of two ATP-binding proteins (LptB) and two transmembrane proteins (LptF and LptG).</text>
</comment>